<dbReference type="EMBL" id="JABBWK010000070">
    <property type="protein sequence ID" value="KAG1895174.1"/>
    <property type="molecule type" value="Genomic_DNA"/>
</dbReference>
<evidence type="ECO:0000256" key="1">
    <source>
        <dbReference type="SAM" id="MobiDB-lite"/>
    </source>
</evidence>
<feature type="region of interest" description="Disordered" evidence="1">
    <location>
        <begin position="115"/>
        <end position="135"/>
    </location>
</feature>
<sequence>MAFESALEPFADACILIQISHWQAQDASEHSPNEEEFRATSPVSELTMEECLDCDLESLRLDALDSCIICYTVFDACRSRRASGRATPAIRHPSKGETNSCLTSTLSSRAYSRDSPFKIQNPVSPGSPSLSMSPRMVPRRPVLFPGREPALKLKSSTPIEMERTNVLVD</sequence>
<dbReference type="GeneID" id="64662242"/>
<feature type="compositionally biased region" description="Polar residues" evidence="1">
    <location>
        <begin position="121"/>
        <end position="132"/>
    </location>
</feature>
<dbReference type="RefSeq" id="XP_041220750.1">
    <property type="nucleotide sequence ID" value="XM_041367944.1"/>
</dbReference>
<dbReference type="Proteomes" id="UP001195769">
    <property type="component" value="Unassembled WGS sequence"/>
</dbReference>
<name>A0AAD4DYE9_9AGAM</name>
<evidence type="ECO:0000313" key="3">
    <source>
        <dbReference type="Proteomes" id="UP001195769"/>
    </source>
</evidence>
<organism evidence="2 3">
    <name type="scientific">Suillus fuscotomentosus</name>
    <dbReference type="NCBI Taxonomy" id="1912939"/>
    <lineage>
        <taxon>Eukaryota</taxon>
        <taxon>Fungi</taxon>
        <taxon>Dikarya</taxon>
        <taxon>Basidiomycota</taxon>
        <taxon>Agaricomycotina</taxon>
        <taxon>Agaricomycetes</taxon>
        <taxon>Agaricomycetidae</taxon>
        <taxon>Boletales</taxon>
        <taxon>Suillineae</taxon>
        <taxon>Suillaceae</taxon>
        <taxon>Suillus</taxon>
    </lineage>
</organism>
<dbReference type="AlphaFoldDB" id="A0AAD4DYE9"/>
<accession>A0AAD4DYE9</accession>
<protein>
    <submittedName>
        <fullName evidence="2">Uncharacterized protein</fullName>
    </submittedName>
</protein>
<evidence type="ECO:0000313" key="2">
    <source>
        <dbReference type="EMBL" id="KAG1895174.1"/>
    </source>
</evidence>
<reference evidence="2" key="1">
    <citation type="journal article" date="2020" name="New Phytol.">
        <title>Comparative genomics reveals dynamic genome evolution in host specialist ectomycorrhizal fungi.</title>
        <authorList>
            <person name="Lofgren L.A."/>
            <person name="Nguyen N.H."/>
            <person name="Vilgalys R."/>
            <person name="Ruytinx J."/>
            <person name="Liao H.L."/>
            <person name="Branco S."/>
            <person name="Kuo A."/>
            <person name="LaButti K."/>
            <person name="Lipzen A."/>
            <person name="Andreopoulos W."/>
            <person name="Pangilinan J."/>
            <person name="Riley R."/>
            <person name="Hundley H."/>
            <person name="Na H."/>
            <person name="Barry K."/>
            <person name="Grigoriev I.V."/>
            <person name="Stajich J.E."/>
            <person name="Kennedy P.G."/>
        </authorList>
    </citation>
    <scope>NUCLEOTIDE SEQUENCE</scope>
    <source>
        <strain evidence="2">FC203</strain>
    </source>
</reference>
<keyword evidence="3" id="KW-1185">Reference proteome</keyword>
<proteinExistence type="predicted"/>
<gene>
    <name evidence="2" type="ORF">F5891DRAFT_1194529</name>
</gene>
<comment type="caution">
    <text evidence="2">The sequence shown here is derived from an EMBL/GenBank/DDBJ whole genome shotgun (WGS) entry which is preliminary data.</text>
</comment>